<feature type="repeat" description="ANK" evidence="3">
    <location>
        <begin position="189"/>
        <end position="221"/>
    </location>
</feature>
<evidence type="ECO:0000256" key="1">
    <source>
        <dbReference type="ARBA" id="ARBA00022737"/>
    </source>
</evidence>
<keyword evidence="1" id="KW-0677">Repeat</keyword>
<evidence type="ECO:0000313" key="4">
    <source>
        <dbReference type="EMBL" id="ADN01894.1"/>
    </source>
</evidence>
<dbReference type="InterPro" id="IPR036770">
    <property type="entry name" value="Ankyrin_rpt-contain_sf"/>
</dbReference>
<dbReference type="InterPro" id="IPR002110">
    <property type="entry name" value="Ankyrin_rpt"/>
</dbReference>
<dbReference type="PANTHER" id="PTHR24173">
    <property type="entry name" value="ANKYRIN REPEAT CONTAINING"/>
    <property type="match status" value="1"/>
</dbReference>
<dbReference type="eggNOG" id="COG0666">
    <property type="taxonomic scope" value="Bacteria"/>
</dbReference>
<dbReference type="PRINTS" id="PR01415">
    <property type="entry name" value="ANKYRIN"/>
</dbReference>
<dbReference type="HOGENOM" id="CLU_077687_0_0_12"/>
<dbReference type="AlphaFoldDB" id="E0RSA7"/>
<dbReference type="Gene3D" id="1.25.40.20">
    <property type="entry name" value="Ankyrin repeat-containing domain"/>
    <property type="match status" value="1"/>
</dbReference>
<reference key="1">
    <citation type="submission" date="2009-08" db="EMBL/GenBank/DDBJ databases">
        <title>The genome sequence of Spirochaeta thermophila DSM6192.</title>
        <authorList>
            <person name="Angelov A."/>
            <person name="Mientus M."/>
            <person name="Wittenberg S."/>
            <person name="Lehmann R."/>
            <person name="Liesegang H."/>
            <person name="Daniel R."/>
            <person name="Liebl W."/>
        </authorList>
    </citation>
    <scope>NUCLEOTIDE SEQUENCE</scope>
    <source>
        <strain>DSM 6192</strain>
    </source>
</reference>
<protein>
    <submittedName>
        <fullName evidence="4">Ankyrin repeat protein</fullName>
    </submittedName>
</protein>
<evidence type="ECO:0000256" key="2">
    <source>
        <dbReference type="ARBA" id="ARBA00023043"/>
    </source>
</evidence>
<dbReference type="PANTHER" id="PTHR24173:SF74">
    <property type="entry name" value="ANKYRIN REPEAT DOMAIN-CONTAINING PROTEIN 16"/>
    <property type="match status" value="1"/>
</dbReference>
<dbReference type="PROSITE" id="PS50297">
    <property type="entry name" value="ANK_REP_REGION"/>
    <property type="match status" value="2"/>
</dbReference>
<dbReference type="PaxDb" id="665571-STHERM_c09480"/>
<dbReference type="Pfam" id="PF12796">
    <property type="entry name" value="Ank_2"/>
    <property type="match status" value="1"/>
</dbReference>
<keyword evidence="2 3" id="KW-0040">ANK repeat</keyword>
<dbReference type="KEGG" id="sta:STHERM_c09480"/>
<dbReference type="EMBL" id="CP001698">
    <property type="protein sequence ID" value="ADN01894.1"/>
    <property type="molecule type" value="Genomic_DNA"/>
</dbReference>
<name>E0RSA7_WINT6</name>
<evidence type="ECO:0000313" key="5">
    <source>
        <dbReference type="Proteomes" id="UP000001296"/>
    </source>
</evidence>
<dbReference type="SMART" id="SM00248">
    <property type="entry name" value="ANK"/>
    <property type="match status" value="3"/>
</dbReference>
<dbReference type="PROSITE" id="PS50088">
    <property type="entry name" value="ANK_REPEAT"/>
    <property type="match status" value="3"/>
</dbReference>
<organism evidence="4 5">
    <name type="scientific">Winmispira thermophila (strain ATCC 49972 / DSM 6192 / RI 19.B1)</name>
    <name type="common">Spirochaeta thermophila</name>
    <dbReference type="NCBI Taxonomy" id="665571"/>
    <lineage>
        <taxon>Bacteria</taxon>
        <taxon>Pseudomonadati</taxon>
        <taxon>Spirochaetota</taxon>
        <taxon>Spirochaetia</taxon>
        <taxon>Winmispirales</taxon>
        <taxon>Winmispiraceae</taxon>
        <taxon>Winmispira</taxon>
    </lineage>
</organism>
<proteinExistence type="predicted"/>
<accession>E0RSA7</accession>
<dbReference type="Pfam" id="PF00023">
    <property type="entry name" value="Ank"/>
    <property type="match status" value="1"/>
</dbReference>
<reference evidence="4 5" key="2">
    <citation type="journal article" date="2010" name="J. Bacteriol.">
        <title>Genome sequence of the polysaccharide-degrading, thermophilic anaerobe Spirochaeta thermophila DSM 6192.</title>
        <authorList>
            <person name="Angelov A."/>
            <person name="Liebl S."/>
            <person name="Ballschmiter M."/>
            <person name="Bomeke M."/>
            <person name="Lehmann R."/>
            <person name="Liesegang H."/>
            <person name="Daniel R."/>
            <person name="Liebl W."/>
        </authorList>
    </citation>
    <scope>NUCLEOTIDE SEQUENCE [LARGE SCALE GENOMIC DNA]</scope>
    <source>
        <strain evidence="5">ATCC 49972 / DSM 6192 / RI 19.B1</strain>
    </source>
</reference>
<gene>
    <name evidence="4" type="ordered locus">STHERM_c09480</name>
</gene>
<dbReference type="SUPFAM" id="SSF48403">
    <property type="entry name" value="Ankyrin repeat"/>
    <property type="match status" value="1"/>
</dbReference>
<evidence type="ECO:0000256" key="3">
    <source>
        <dbReference type="PROSITE-ProRule" id="PRU00023"/>
    </source>
</evidence>
<feature type="repeat" description="ANK" evidence="3">
    <location>
        <begin position="223"/>
        <end position="255"/>
    </location>
</feature>
<sequence>MWNVRAGMSGMRVAVFFHPGDEEIATKVLRVMKELGISGAAYRIHPWWKDDAADRLLGVLNASTHILLVVPPSIDERSGDLSWLFFLAGFCVAKTRYVYYLVLEGRVHVPPFLRSIEGITSLEGVRSAFLRGKEEWLAEQEQEKARLFLKEQDIPLSAEGFIECVKKEKVDALEKFFLLGFSPDTCDRKGVPALCHAVRVRSLEVVNLLLAHGADVNAVSGDRGNTAIMDAAADGNREIVVRLLQEDPDLDVQSKNGQTALILAIGQGALDIAELLVDRGADVTLRDSLGMTARRYAELFRYHDLARKIKEREYDFQKA</sequence>
<dbReference type="Proteomes" id="UP000001296">
    <property type="component" value="Chromosome"/>
</dbReference>
<feature type="repeat" description="ANK" evidence="3">
    <location>
        <begin position="256"/>
        <end position="288"/>
    </location>
</feature>